<dbReference type="Proteomes" id="UP000671828">
    <property type="component" value="Chromosome"/>
</dbReference>
<dbReference type="SUPFAM" id="SSF52218">
    <property type="entry name" value="Flavoproteins"/>
    <property type="match status" value="1"/>
</dbReference>
<organism evidence="3 4">
    <name type="scientific">Saccharothrix algeriensis</name>
    <dbReference type="NCBI Taxonomy" id="173560"/>
    <lineage>
        <taxon>Bacteria</taxon>
        <taxon>Bacillati</taxon>
        <taxon>Actinomycetota</taxon>
        <taxon>Actinomycetes</taxon>
        <taxon>Pseudonocardiales</taxon>
        <taxon>Pseudonocardiaceae</taxon>
        <taxon>Saccharothrix</taxon>
    </lineage>
</organism>
<dbReference type="InterPro" id="IPR005025">
    <property type="entry name" value="FMN_Rdtase-like_dom"/>
</dbReference>
<dbReference type="GO" id="GO:0010181">
    <property type="term" value="F:FMN binding"/>
    <property type="evidence" value="ECO:0007669"/>
    <property type="project" value="TreeGrafter"/>
</dbReference>
<proteinExistence type="predicted"/>
<reference evidence="2 5" key="1">
    <citation type="submission" date="2021-01" db="EMBL/GenBank/DDBJ databases">
        <title>Sequencing the genomes of 1000 actinobacteria strains.</title>
        <authorList>
            <person name="Klenk H.-P."/>
        </authorList>
    </citation>
    <scope>NUCLEOTIDE SEQUENCE [LARGE SCALE GENOMIC DNA]</scope>
    <source>
        <strain evidence="2 5">DSM 44581</strain>
    </source>
</reference>
<dbReference type="Proteomes" id="UP001195724">
    <property type="component" value="Unassembled WGS sequence"/>
</dbReference>
<dbReference type="GO" id="GO:0016491">
    <property type="term" value="F:oxidoreductase activity"/>
    <property type="evidence" value="ECO:0007669"/>
    <property type="project" value="InterPro"/>
</dbReference>
<reference evidence="3" key="2">
    <citation type="submission" date="2021-04" db="EMBL/GenBank/DDBJ databases">
        <title>Saccharothrix algeriensis WGS.</title>
        <authorList>
            <person name="Stuskova K."/>
            <person name="Hakalova E."/>
            <person name="Tebbal A.B."/>
            <person name="Eichmeier A."/>
        </authorList>
    </citation>
    <scope>NUCLEOTIDE SEQUENCE</scope>
    <source>
        <strain evidence="3">NRRL B-24137</strain>
    </source>
</reference>
<keyword evidence="5" id="KW-1185">Reference proteome</keyword>
<dbReference type="InterPro" id="IPR029039">
    <property type="entry name" value="Flavoprotein-like_sf"/>
</dbReference>
<sequence length="197" mass="21284">MSNTPLKLAVIIGSVRTGRFGPTVASWFTKQAIAHGGVEVDVIDLVDYPLPLQLPAYGQPAEPEVEAVRTALGKRIGDAEAYAVITPEYNHAVPASLKNAIDWFLNEWKAKPVGLISYGGMGGGLRAAGHLRQVFSELHATTVRNMISFHNAWNDFDADGSEAGPAGSDQAAKDLIDQLVWWGEALREARAKNPYAF</sequence>
<dbReference type="RefSeq" id="WP_204845165.1">
    <property type="nucleotide sequence ID" value="NZ_JAFBCL010000001.1"/>
</dbReference>
<dbReference type="Pfam" id="PF03358">
    <property type="entry name" value="FMN_red"/>
    <property type="match status" value="1"/>
</dbReference>
<dbReference type="PANTHER" id="PTHR30543:SF21">
    <property type="entry name" value="NAD(P)H-DEPENDENT FMN REDUCTASE LOT6"/>
    <property type="match status" value="1"/>
</dbReference>
<evidence type="ECO:0000313" key="2">
    <source>
        <dbReference type="EMBL" id="MBM7814535.1"/>
    </source>
</evidence>
<dbReference type="EMBL" id="CP072788">
    <property type="protein sequence ID" value="QTR02832.1"/>
    <property type="molecule type" value="Genomic_DNA"/>
</dbReference>
<evidence type="ECO:0000313" key="4">
    <source>
        <dbReference type="Proteomes" id="UP000671828"/>
    </source>
</evidence>
<evidence type="ECO:0000313" key="3">
    <source>
        <dbReference type="EMBL" id="QTR02832.1"/>
    </source>
</evidence>
<accession>A0A8T8HWE8</accession>
<protein>
    <submittedName>
        <fullName evidence="2">NAD(P)H-dependent FMN reductase</fullName>
    </submittedName>
    <submittedName>
        <fullName evidence="3">NAD(P)H-dependent oxidoreductase</fullName>
    </submittedName>
</protein>
<dbReference type="Gene3D" id="3.40.50.360">
    <property type="match status" value="1"/>
</dbReference>
<dbReference type="EMBL" id="JAFBCL010000001">
    <property type="protein sequence ID" value="MBM7814535.1"/>
    <property type="molecule type" value="Genomic_DNA"/>
</dbReference>
<feature type="domain" description="NADPH-dependent FMN reductase-like" evidence="1">
    <location>
        <begin position="7"/>
        <end position="153"/>
    </location>
</feature>
<dbReference type="InterPro" id="IPR050712">
    <property type="entry name" value="NAD(P)H-dep_reductase"/>
</dbReference>
<dbReference type="PANTHER" id="PTHR30543">
    <property type="entry name" value="CHROMATE REDUCTASE"/>
    <property type="match status" value="1"/>
</dbReference>
<evidence type="ECO:0000313" key="5">
    <source>
        <dbReference type="Proteomes" id="UP001195724"/>
    </source>
</evidence>
<gene>
    <name evidence="3" type="ORF">J7S33_28050</name>
    <name evidence="2" type="ORF">JOE68_005400</name>
</gene>
<dbReference type="AlphaFoldDB" id="A0A8T8HWE8"/>
<name>A0A8T8HWE8_9PSEU</name>
<dbReference type="GO" id="GO:0005829">
    <property type="term" value="C:cytosol"/>
    <property type="evidence" value="ECO:0007669"/>
    <property type="project" value="TreeGrafter"/>
</dbReference>
<evidence type="ECO:0000259" key="1">
    <source>
        <dbReference type="Pfam" id="PF03358"/>
    </source>
</evidence>